<sequence length="235" mass="26477">MKYFALFFIMFFAASHSQVLLRYPEGQEPYKGGRIALNKELQEILQKNTPNGCEKDEALALKVMVAEDAKIKLVYEQDTAATSNNKCAYDLAKNALKYTSGWQPATVNNEKVKAIAHLLFAPNDLLKGDLVVTDEETKNAEFPGGITKYREKFMSCFDSRSYRYSGDLRFVINFEINTVGGVQNIFIDSDFGNPGFVDMVTSCVQGPKKIKWKPAEYKGIPVVTQFRLPISIRTN</sequence>
<organism evidence="1 2">
    <name type="scientific">Chryseobacterium taklimakanense</name>
    <dbReference type="NCBI Taxonomy" id="536441"/>
    <lineage>
        <taxon>Bacteria</taxon>
        <taxon>Pseudomonadati</taxon>
        <taxon>Bacteroidota</taxon>
        <taxon>Flavobacteriia</taxon>
        <taxon>Flavobacteriales</taxon>
        <taxon>Weeksellaceae</taxon>
        <taxon>Chryseobacterium group</taxon>
        <taxon>Chryseobacterium</taxon>
    </lineage>
</organism>
<gene>
    <name evidence="1" type="ORF">SAMEA4412677_01745</name>
</gene>
<evidence type="ECO:0000313" key="2">
    <source>
        <dbReference type="Proteomes" id="UP000215196"/>
    </source>
</evidence>
<dbReference type="AlphaFoldDB" id="A0A239XLD5"/>
<keyword evidence="2" id="KW-1185">Reference proteome</keyword>
<evidence type="ECO:0008006" key="3">
    <source>
        <dbReference type="Google" id="ProtNLM"/>
    </source>
</evidence>
<evidence type="ECO:0000313" key="1">
    <source>
        <dbReference type="EMBL" id="SNV47487.1"/>
    </source>
</evidence>
<protein>
    <recommendedName>
        <fullName evidence="3">TonB C-terminal domain-containing protein</fullName>
    </recommendedName>
</protein>
<proteinExistence type="predicted"/>
<dbReference type="KEGG" id="ctak:4412677_01745"/>
<accession>A0A239XLD5</accession>
<dbReference type="RefSeq" id="WP_095072406.1">
    <property type="nucleotide sequence ID" value="NZ_LT906465.1"/>
</dbReference>
<dbReference type="Proteomes" id="UP000215196">
    <property type="component" value="Chromosome 1"/>
</dbReference>
<reference evidence="1 2" key="1">
    <citation type="submission" date="2017-06" db="EMBL/GenBank/DDBJ databases">
        <authorList>
            <consortium name="Pathogen Informatics"/>
        </authorList>
    </citation>
    <scope>NUCLEOTIDE SEQUENCE [LARGE SCALE GENOMIC DNA]</scope>
    <source>
        <strain evidence="1 2">NCTC13490</strain>
    </source>
</reference>
<name>A0A239XLD5_9FLAO</name>
<dbReference type="EMBL" id="LT906465">
    <property type="protein sequence ID" value="SNV47487.1"/>
    <property type="molecule type" value="Genomic_DNA"/>
</dbReference>